<dbReference type="InterPro" id="IPR000086">
    <property type="entry name" value="NUDIX_hydrolase_dom"/>
</dbReference>
<evidence type="ECO:0000256" key="5">
    <source>
        <dbReference type="ARBA" id="ARBA00032644"/>
    </source>
</evidence>
<dbReference type="GO" id="GO:0004081">
    <property type="term" value="F:bis(5'-nucleosyl)-tetraphosphatase (asymmetrical) activity"/>
    <property type="evidence" value="ECO:0007669"/>
    <property type="project" value="TreeGrafter"/>
</dbReference>
<comment type="caution">
    <text evidence="8">The sequence shown here is derived from an EMBL/GenBank/DDBJ whole genome shotgun (WGS) entry which is preliminary data.</text>
</comment>
<keyword evidence="4 6" id="KW-0378">Hydrolase</keyword>
<evidence type="ECO:0000256" key="2">
    <source>
        <dbReference type="ARBA" id="ARBA00018911"/>
    </source>
</evidence>
<dbReference type="InterPro" id="IPR020476">
    <property type="entry name" value="Nudix_hydrolase"/>
</dbReference>
<dbReference type="PRINTS" id="PR00502">
    <property type="entry name" value="NUDIXFAMILY"/>
</dbReference>
<evidence type="ECO:0000256" key="6">
    <source>
        <dbReference type="RuleBase" id="RU003476"/>
    </source>
</evidence>
<reference evidence="8 9" key="1">
    <citation type="journal article" date="2016" name="Nat. Commun.">
        <title>Thousands of microbial genomes shed light on interconnected biogeochemical processes in an aquifer system.</title>
        <authorList>
            <person name="Anantharaman K."/>
            <person name="Brown C.T."/>
            <person name="Hug L.A."/>
            <person name="Sharon I."/>
            <person name="Castelle C.J."/>
            <person name="Probst A.J."/>
            <person name="Thomas B.C."/>
            <person name="Singh A."/>
            <person name="Wilkins M.J."/>
            <person name="Karaoz U."/>
            <person name="Brodie E.L."/>
            <person name="Williams K.H."/>
            <person name="Hubbard S.S."/>
            <person name="Banfield J.F."/>
        </authorList>
    </citation>
    <scope>NUCLEOTIDE SEQUENCE [LARGE SCALE GENOMIC DNA]</scope>
</reference>
<dbReference type="PANTHER" id="PTHR21340">
    <property type="entry name" value="DIADENOSINE 5,5-P1,P4-TETRAPHOSPHATE PYROPHOSPHOHYDROLASE MUTT"/>
    <property type="match status" value="1"/>
</dbReference>
<dbReference type="GO" id="GO:0006167">
    <property type="term" value="P:AMP biosynthetic process"/>
    <property type="evidence" value="ECO:0007669"/>
    <property type="project" value="TreeGrafter"/>
</dbReference>
<evidence type="ECO:0000259" key="7">
    <source>
        <dbReference type="PROSITE" id="PS51462"/>
    </source>
</evidence>
<dbReference type="InterPro" id="IPR051325">
    <property type="entry name" value="Nudix_hydrolase_domain"/>
</dbReference>
<evidence type="ECO:0000256" key="3">
    <source>
        <dbReference type="ARBA" id="ARBA00022741"/>
    </source>
</evidence>
<dbReference type="PANTHER" id="PTHR21340:SF0">
    <property type="entry name" value="BIS(5'-NUCLEOSYL)-TETRAPHOSPHATASE [ASYMMETRICAL]"/>
    <property type="match status" value="1"/>
</dbReference>
<feature type="domain" description="Nudix hydrolase" evidence="7">
    <location>
        <begin position="2"/>
        <end position="142"/>
    </location>
</feature>
<dbReference type="CDD" id="cd03428">
    <property type="entry name" value="NUDIX_Ap4A_Nudt2"/>
    <property type="match status" value="1"/>
</dbReference>
<comment type="similarity">
    <text evidence="1 6">Belongs to the Nudix hydrolase family.</text>
</comment>
<dbReference type="AlphaFoldDB" id="A0A1G2I7Z0"/>
<sequence length="151" mass="17578">MPQEKSAGAIIYRMINGVPHFLLLHYPSGHWEFAKGHIEKGEKPEDAAKREIEEETGIKNITLTPGFKEYSKYFFKKSYDLEGEAKKKAPWVFKLVVFYLAQTKTEDVKISHEHEGFLWLPIDEAVKKLTFKNAKELLKKAHEFIISRKNI</sequence>
<name>A0A1G2I7Z0_9BACT</name>
<evidence type="ECO:0000256" key="4">
    <source>
        <dbReference type="ARBA" id="ARBA00022801"/>
    </source>
</evidence>
<evidence type="ECO:0000313" key="9">
    <source>
        <dbReference type="Proteomes" id="UP000179214"/>
    </source>
</evidence>
<evidence type="ECO:0000256" key="1">
    <source>
        <dbReference type="ARBA" id="ARBA00005582"/>
    </source>
</evidence>
<accession>A0A1G2I7Z0</accession>
<organism evidence="8 9">
    <name type="scientific">Candidatus Staskawiczbacteria bacterium RIFCSPHIGHO2_12_FULL_38_11</name>
    <dbReference type="NCBI Taxonomy" id="1802209"/>
    <lineage>
        <taxon>Bacteria</taxon>
        <taxon>Candidatus Staskawicziibacteriota</taxon>
    </lineage>
</organism>
<dbReference type="PROSITE" id="PS51462">
    <property type="entry name" value="NUDIX"/>
    <property type="match status" value="1"/>
</dbReference>
<dbReference type="GO" id="GO:0006754">
    <property type="term" value="P:ATP biosynthetic process"/>
    <property type="evidence" value="ECO:0007669"/>
    <property type="project" value="TreeGrafter"/>
</dbReference>
<dbReference type="InterPro" id="IPR003565">
    <property type="entry name" value="Tetra_PHTase"/>
</dbReference>
<dbReference type="EMBL" id="MHOV01000005">
    <property type="protein sequence ID" value="OGZ70651.1"/>
    <property type="molecule type" value="Genomic_DNA"/>
</dbReference>
<dbReference type="GO" id="GO:0000166">
    <property type="term" value="F:nucleotide binding"/>
    <property type="evidence" value="ECO:0007669"/>
    <property type="project" value="UniProtKB-KW"/>
</dbReference>
<dbReference type="InterPro" id="IPR020084">
    <property type="entry name" value="NUDIX_hydrolase_CS"/>
</dbReference>
<dbReference type="Gene3D" id="3.90.79.10">
    <property type="entry name" value="Nucleoside Triphosphate Pyrophosphohydrolase"/>
    <property type="match status" value="1"/>
</dbReference>
<protein>
    <recommendedName>
        <fullName evidence="2">Bis(5'-nucleosyl)-tetraphosphatase [asymmetrical]</fullName>
    </recommendedName>
    <alternativeName>
        <fullName evidence="5">Diadenosine 5',5'''-P1,P4-tetraphosphate asymmetrical hydrolase</fullName>
    </alternativeName>
</protein>
<gene>
    <name evidence="8" type="ORF">A3F47_00110</name>
</gene>
<dbReference type="SUPFAM" id="SSF55811">
    <property type="entry name" value="Nudix"/>
    <property type="match status" value="1"/>
</dbReference>
<keyword evidence="3" id="KW-0547">Nucleotide-binding</keyword>
<evidence type="ECO:0000313" key="8">
    <source>
        <dbReference type="EMBL" id="OGZ70651.1"/>
    </source>
</evidence>
<proteinExistence type="inferred from homology"/>
<dbReference type="InterPro" id="IPR015797">
    <property type="entry name" value="NUDIX_hydrolase-like_dom_sf"/>
</dbReference>
<dbReference type="Proteomes" id="UP000179214">
    <property type="component" value="Unassembled WGS sequence"/>
</dbReference>
<dbReference type="Pfam" id="PF00293">
    <property type="entry name" value="NUDIX"/>
    <property type="match status" value="1"/>
</dbReference>
<dbReference type="PROSITE" id="PS00893">
    <property type="entry name" value="NUDIX_BOX"/>
    <property type="match status" value="1"/>
</dbReference>